<dbReference type="PANTHER" id="PTHR47114:SF2">
    <property type="entry name" value="OLIGODENDROCYTE-MYELIN GLYCOPROTEIN"/>
    <property type="match status" value="1"/>
</dbReference>
<dbReference type="GO" id="GO:0030430">
    <property type="term" value="C:host cell cytoplasm"/>
    <property type="evidence" value="ECO:0007669"/>
    <property type="project" value="UniProtKB-SubCell"/>
</dbReference>
<evidence type="ECO:0000256" key="9">
    <source>
        <dbReference type="ARBA" id="ARBA00022737"/>
    </source>
</evidence>
<evidence type="ECO:0000256" key="7">
    <source>
        <dbReference type="ARBA" id="ARBA00022614"/>
    </source>
</evidence>
<comment type="similarity">
    <text evidence="4 14">Belongs to the LRR-containing bacterial E3 ligase family.</text>
</comment>
<keyword evidence="12" id="KW-0843">Virulence</keyword>
<dbReference type="EC" id="2.3.2.27" evidence="5"/>
<feature type="domain" description="NEL" evidence="17">
    <location>
        <begin position="1226"/>
        <end position="1518"/>
    </location>
</feature>
<evidence type="ECO:0000256" key="12">
    <source>
        <dbReference type="ARBA" id="ARBA00023026"/>
    </source>
</evidence>
<dbReference type="InterPro" id="IPR051071">
    <property type="entry name" value="LRR-bact_E3_ubiq_ligases"/>
</dbReference>
<dbReference type="Gene3D" id="1.20.58.360">
    <property type="entry name" value="Shigella T3SS effector IpaH defines"/>
    <property type="match status" value="1"/>
</dbReference>
<evidence type="ECO:0000256" key="13">
    <source>
        <dbReference type="ARBA" id="ARBA00023200"/>
    </source>
</evidence>
<dbReference type="Pfam" id="PF14496">
    <property type="entry name" value="NEL"/>
    <property type="match status" value="1"/>
</dbReference>
<keyword evidence="6 14" id="KW-0964">Secreted</keyword>
<evidence type="ECO:0000313" key="18">
    <source>
        <dbReference type="EMBL" id="POG09937.1"/>
    </source>
</evidence>
<keyword evidence="16" id="KW-0472">Membrane</keyword>
<evidence type="ECO:0000313" key="19">
    <source>
        <dbReference type="Proteomes" id="UP000237230"/>
    </source>
</evidence>
<comment type="caution">
    <text evidence="18">The sequence shown here is derived from an EMBL/GenBank/DDBJ whole genome shotgun (WGS) entry which is preliminary data.</text>
</comment>
<evidence type="ECO:0000256" key="5">
    <source>
        <dbReference type="ARBA" id="ARBA00012483"/>
    </source>
</evidence>
<dbReference type="RefSeq" id="WP_103446733.1">
    <property type="nucleotide sequence ID" value="NZ_MINH01000019.1"/>
</dbReference>
<dbReference type="EMBL" id="MINH01000019">
    <property type="protein sequence ID" value="POG09937.1"/>
    <property type="molecule type" value="Genomic_DNA"/>
</dbReference>
<reference evidence="18 19" key="2">
    <citation type="submission" date="2018-03" db="EMBL/GenBank/DDBJ databases">
        <title>Draft genome of Pseudomonas putida strain KH-21-114.</title>
        <authorList>
            <person name="Yoshizawa S."/>
            <person name="Khan N.H."/>
            <person name="Nishimura M."/>
            <person name="Chiura H.X."/>
            <person name="Ogura Y."/>
            <person name="Hayashi T."/>
            <person name="Kogure K."/>
        </authorList>
    </citation>
    <scope>NUCLEOTIDE SEQUENCE [LARGE SCALE GENOMIC DNA]</scope>
    <source>
        <strain evidence="18 19">KH-21-114</strain>
    </source>
</reference>
<organism evidence="18 19">
    <name type="scientific">Pseudomonas putida</name>
    <name type="common">Arthrobacter siderocapsulatus</name>
    <dbReference type="NCBI Taxonomy" id="303"/>
    <lineage>
        <taxon>Bacteria</taxon>
        <taxon>Pseudomonadati</taxon>
        <taxon>Pseudomonadota</taxon>
        <taxon>Gammaproteobacteria</taxon>
        <taxon>Pseudomonadales</taxon>
        <taxon>Pseudomonadaceae</taxon>
        <taxon>Pseudomonas</taxon>
    </lineage>
</organism>
<evidence type="ECO:0000256" key="4">
    <source>
        <dbReference type="ARBA" id="ARBA00009868"/>
    </source>
</evidence>
<feature type="region of interest" description="Disordered" evidence="15">
    <location>
        <begin position="1502"/>
        <end position="1526"/>
    </location>
</feature>
<dbReference type="PROSITE" id="PS52053">
    <property type="entry name" value="NEL"/>
    <property type="match status" value="1"/>
</dbReference>
<keyword evidence="11 14" id="KW-0832">Ubl conjugation</keyword>
<dbReference type="InterPro" id="IPR029487">
    <property type="entry name" value="NEL_dom"/>
</dbReference>
<dbReference type="GO" id="GO:0005576">
    <property type="term" value="C:extracellular region"/>
    <property type="evidence" value="ECO:0007669"/>
    <property type="project" value="UniProtKB-SubCell"/>
</dbReference>
<feature type="active site" description="Glycyl thioester intermediate" evidence="14">
    <location>
        <position position="1312"/>
    </location>
</feature>
<evidence type="ECO:0000256" key="2">
    <source>
        <dbReference type="ARBA" id="ARBA00004192"/>
    </source>
</evidence>
<evidence type="ECO:0000256" key="1">
    <source>
        <dbReference type="ARBA" id="ARBA00000900"/>
    </source>
</evidence>
<evidence type="ECO:0000256" key="6">
    <source>
        <dbReference type="ARBA" id="ARBA00022525"/>
    </source>
</evidence>
<dbReference type="OrthoDB" id="1467561at2"/>
<dbReference type="Proteomes" id="UP000237230">
    <property type="component" value="Unassembled WGS sequence"/>
</dbReference>
<evidence type="ECO:0000256" key="10">
    <source>
        <dbReference type="ARBA" id="ARBA00022786"/>
    </source>
</evidence>
<dbReference type="Gene3D" id="3.80.10.10">
    <property type="entry name" value="Ribonuclease Inhibitor"/>
    <property type="match status" value="1"/>
</dbReference>
<feature type="region of interest" description="Disordered" evidence="15">
    <location>
        <begin position="134"/>
        <end position="162"/>
    </location>
</feature>
<gene>
    <name evidence="18" type="ORF">BGP84_09420</name>
</gene>
<dbReference type="PANTHER" id="PTHR47114">
    <property type="match status" value="1"/>
</dbReference>
<dbReference type="GO" id="GO:0016567">
    <property type="term" value="P:protein ubiquitination"/>
    <property type="evidence" value="ECO:0007669"/>
    <property type="project" value="InterPro"/>
</dbReference>
<keyword evidence="16" id="KW-0812">Transmembrane</keyword>
<accession>A0A2S3X316</accession>
<evidence type="ECO:0000256" key="15">
    <source>
        <dbReference type="SAM" id="MobiDB-lite"/>
    </source>
</evidence>
<reference evidence="18 19" key="1">
    <citation type="submission" date="2016-08" db="EMBL/GenBank/DDBJ databases">
        <authorList>
            <person name="Seilhamer J.J."/>
        </authorList>
    </citation>
    <scope>NUCLEOTIDE SEQUENCE [LARGE SCALE GENOMIC DNA]</scope>
    <source>
        <strain evidence="18 19">KH-21-114</strain>
    </source>
</reference>
<evidence type="ECO:0000256" key="8">
    <source>
        <dbReference type="ARBA" id="ARBA00022679"/>
    </source>
</evidence>
<keyword evidence="16" id="KW-1133">Transmembrane helix</keyword>
<keyword evidence="7" id="KW-0433">Leucine-rich repeat</keyword>
<keyword evidence="10 14" id="KW-0833">Ubl conjugation pathway</keyword>
<feature type="transmembrane region" description="Helical" evidence="16">
    <location>
        <begin position="408"/>
        <end position="429"/>
    </location>
</feature>
<dbReference type="GO" id="GO:0061630">
    <property type="term" value="F:ubiquitin protein ligase activity"/>
    <property type="evidence" value="ECO:0007669"/>
    <property type="project" value="UniProtKB-EC"/>
</dbReference>
<evidence type="ECO:0000256" key="11">
    <source>
        <dbReference type="ARBA" id="ARBA00022843"/>
    </source>
</evidence>
<dbReference type="InterPro" id="IPR046673">
    <property type="entry name" value="ToxA_N"/>
</dbReference>
<sequence>MQTDRASTVPDALALAQAYQDSIIAKRLPAWLKAATTEELQQLRAAMRRSLDTRRHLSRVLAQIEGIDAFATPILASQMQAKFGHAYNVRRWQMLVGNREVVINALPVGAHLTEVKYEPMPLLEAALRNFTEAETASDRTLDGAQPRGNRLLNPRQGSVTPPSADQFARFCRELDLGAQYQQHLDEALQPTSGFDQASGTPRLLADAHRDALLVDAYEAKLTGVLTQAELQLIAGLCNDNALGRLNGDPVVANRLQLLGHTMQQIVVLAVMDEGIIRNTIKRVLVHIPGDEHGAWCAFESLRKFANALGRRLREPSYQKFFTRFVRRRDSQAFFGEIIPAYADLVSTANYELNEEVEPYGLPLFNTLATARIAQIKDDAAMIAVPVAKLDRAVEVAHNRRLAAEGWTLLNLAGLFVPAIGLGLLAITAWRLLGEVYHGIDAWREGDDNEALGHLLNVGGDVAAMTVTSAGLLLTRRLWHGATVVDELVPAHLEDGTVKLWNQDLLPYRLAGPAPGAVRDAQGIHRLGTFAWVEIDGGYYAVEQRVTTGAWRLLAREGHAPLLCHNGAGAWRLWSEQPAQWDDLHTLFRRFGEDAQGLDEEQIDQVLAAHALDAEHLRGLHVYGRALDPEVMDTVLRVKLDQRIRNVIGDLRSGKAVTDQLVLEHARSLLGNSTSVSADLANQISPRRRELFQRLYESMQETDSSGVAQLRRVFTSLHGPAARGLISAASVTDRRLLEVDKRISLSLSEAVRNCVQRIRTARAYESVVIDSPQNADTARAAVAMSKYLPNASTGIRWRLLEAGSDANIKLLDSESGTRQRGLLHRDGRFQLLDDQGTAVGAPGELFDIMASAYDEGLRQSLGVSDPIAHNLRVLLARLANVRRAEVQALFGRRQGDGVWFTPPQRIQDGRIGYPLSGRGEGGAPVRRRPQALFAIIRSLYPSFSDEQSLTWISDVQAAGLNLESELQRLGQELEALGTSLHQWQMRAPMGGERSVRREFRESLVNCWRRRLTYPGPATGQTHSYRWAIFNLSLPALPELPSQVSFGHVTEMAVFEVGLTALPEQFIRAFPNLRTLELPGNRLTQLPLQLMQIRLLQSLDLFGNQIVMTPAQATILACCESLEYINLSFNPLGRVFSLAGLGRLRRLHMRSTGINQLPNALTDRPDLLLADLRDNQIDRLPEHFYRAPGWIRRSILVRGNPLTEMEISRLRASLEGVGTLREEVVVDAVGHSRRRWLDACQSTHRGEFSLHWDNLQSAPRSGEFFSMLTLLLRSADFHQSPQALADRVYSMIVAMSEYSSLREELFNEVDETNCQDGAALTFSNLELRMLVWQTQRGAEDREEGLLHLGRQLWRLDEVNRIALEEIQARRKDGADPDEVEVGLAYRVSLRDALDLPAQPGGMLFRESARVDEAGVADALARVREAETSATVAASLVERGFWQDHLQRTYGARFEAVDAPFHEQLNVLMDEQAVPDGERLTEMNRVRDARQAAQRQLMEELTLAALEPGADPQASGGTEEPVSPGASAV</sequence>
<comment type="subcellular location">
    <subcellularLocation>
        <location evidence="2">Host cytoplasm</location>
    </subcellularLocation>
    <subcellularLocation>
        <location evidence="3">Secreted</location>
    </subcellularLocation>
</comment>
<evidence type="ECO:0000256" key="3">
    <source>
        <dbReference type="ARBA" id="ARBA00004613"/>
    </source>
</evidence>
<evidence type="ECO:0000256" key="16">
    <source>
        <dbReference type="SAM" id="Phobius"/>
    </source>
</evidence>
<evidence type="ECO:0000256" key="14">
    <source>
        <dbReference type="PROSITE-ProRule" id="PRU01398"/>
    </source>
</evidence>
<comment type="PTM">
    <text evidence="14">Ubiquitinated in the presence of host E1 ubiquitin-activating enzyme, E2 ubiquitin-conjugating enzyme and ubiquitin.</text>
</comment>
<protein>
    <recommendedName>
        <fullName evidence="5">RING-type E3 ubiquitin transferase</fullName>
        <ecNumber evidence="5">2.3.2.27</ecNumber>
    </recommendedName>
</protein>
<keyword evidence="13 14" id="KW-1035">Host cytoplasm</keyword>
<keyword evidence="9" id="KW-0677">Repeat</keyword>
<proteinExistence type="inferred from homology"/>
<evidence type="ECO:0000259" key="17">
    <source>
        <dbReference type="PROSITE" id="PS52053"/>
    </source>
</evidence>
<dbReference type="InterPro" id="IPR032675">
    <property type="entry name" value="LRR_dom_sf"/>
</dbReference>
<dbReference type="Pfam" id="PF20178">
    <property type="entry name" value="ToxA_N"/>
    <property type="match status" value="1"/>
</dbReference>
<dbReference type="SUPFAM" id="SSF52058">
    <property type="entry name" value="L domain-like"/>
    <property type="match status" value="1"/>
</dbReference>
<keyword evidence="8 14" id="KW-0808">Transferase</keyword>
<comment type="catalytic activity">
    <reaction evidence="1">
        <text>S-ubiquitinyl-[E2 ubiquitin-conjugating enzyme]-L-cysteine + [acceptor protein]-L-lysine = [E2 ubiquitin-conjugating enzyme]-L-cysteine + N(6)-ubiquitinyl-[acceptor protein]-L-lysine.</text>
        <dbReference type="EC" id="2.3.2.27"/>
    </reaction>
</comment>
<name>A0A2S3X316_PSEPU</name>